<feature type="compositionally biased region" description="Polar residues" evidence="1">
    <location>
        <begin position="1"/>
        <end position="14"/>
    </location>
</feature>
<sequence>MSNHHCSNKPTTNLDLHPPHWPFGKQEITSRLNTSN</sequence>
<proteinExistence type="predicted"/>
<protein>
    <submittedName>
        <fullName evidence="2">Uncharacterized protein</fullName>
    </submittedName>
</protein>
<name>A0AAV5KY28_9ROSI</name>
<comment type="caution">
    <text evidence="2">The sequence shown here is derived from an EMBL/GenBank/DDBJ whole genome shotgun (WGS) entry which is preliminary data.</text>
</comment>
<keyword evidence="3" id="KW-1185">Reference proteome</keyword>
<reference evidence="2 3" key="1">
    <citation type="journal article" date="2021" name="Commun. Biol.">
        <title>The genome of Shorea leprosula (Dipterocarpaceae) highlights the ecological relevance of drought in aseasonal tropical rainforests.</title>
        <authorList>
            <person name="Ng K.K.S."/>
            <person name="Kobayashi M.J."/>
            <person name="Fawcett J.A."/>
            <person name="Hatakeyama M."/>
            <person name="Paape T."/>
            <person name="Ng C.H."/>
            <person name="Ang C.C."/>
            <person name="Tnah L.H."/>
            <person name="Lee C.T."/>
            <person name="Nishiyama T."/>
            <person name="Sese J."/>
            <person name="O'Brien M.J."/>
            <person name="Copetti D."/>
            <person name="Mohd Noor M.I."/>
            <person name="Ong R.C."/>
            <person name="Putra M."/>
            <person name="Sireger I.Z."/>
            <person name="Indrioko S."/>
            <person name="Kosugi Y."/>
            <person name="Izuno A."/>
            <person name="Isagi Y."/>
            <person name="Lee S.L."/>
            <person name="Shimizu K.K."/>
        </authorList>
    </citation>
    <scope>NUCLEOTIDE SEQUENCE [LARGE SCALE GENOMIC DNA]</scope>
    <source>
        <strain evidence="2">214</strain>
    </source>
</reference>
<evidence type="ECO:0000313" key="2">
    <source>
        <dbReference type="EMBL" id="GKV29779.1"/>
    </source>
</evidence>
<gene>
    <name evidence="2" type="ORF">SLEP1_g38678</name>
</gene>
<feature type="compositionally biased region" description="Polar residues" evidence="1">
    <location>
        <begin position="27"/>
        <end position="36"/>
    </location>
</feature>
<feature type="region of interest" description="Disordered" evidence="1">
    <location>
        <begin position="1"/>
        <end position="36"/>
    </location>
</feature>
<dbReference type="EMBL" id="BPVZ01000084">
    <property type="protein sequence ID" value="GKV29779.1"/>
    <property type="molecule type" value="Genomic_DNA"/>
</dbReference>
<dbReference type="AlphaFoldDB" id="A0AAV5KY28"/>
<evidence type="ECO:0000256" key="1">
    <source>
        <dbReference type="SAM" id="MobiDB-lite"/>
    </source>
</evidence>
<organism evidence="2 3">
    <name type="scientific">Rubroshorea leprosula</name>
    <dbReference type="NCBI Taxonomy" id="152421"/>
    <lineage>
        <taxon>Eukaryota</taxon>
        <taxon>Viridiplantae</taxon>
        <taxon>Streptophyta</taxon>
        <taxon>Embryophyta</taxon>
        <taxon>Tracheophyta</taxon>
        <taxon>Spermatophyta</taxon>
        <taxon>Magnoliopsida</taxon>
        <taxon>eudicotyledons</taxon>
        <taxon>Gunneridae</taxon>
        <taxon>Pentapetalae</taxon>
        <taxon>rosids</taxon>
        <taxon>malvids</taxon>
        <taxon>Malvales</taxon>
        <taxon>Dipterocarpaceae</taxon>
        <taxon>Rubroshorea</taxon>
    </lineage>
</organism>
<evidence type="ECO:0000313" key="3">
    <source>
        <dbReference type="Proteomes" id="UP001054252"/>
    </source>
</evidence>
<dbReference type="Proteomes" id="UP001054252">
    <property type="component" value="Unassembled WGS sequence"/>
</dbReference>
<accession>A0AAV5KY28</accession>